<dbReference type="Proteomes" id="UP000741013">
    <property type="component" value="Unassembled WGS sequence"/>
</dbReference>
<dbReference type="SUPFAM" id="SSF50998">
    <property type="entry name" value="Quinoprotein alcohol dehydrogenase-like"/>
    <property type="match status" value="1"/>
</dbReference>
<reference evidence="2 3" key="1">
    <citation type="submission" date="2021-03" db="EMBL/GenBank/DDBJ databases">
        <title>Sequencing the genomes of 1000 actinobacteria strains.</title>
        <authorList>
            <person name="Klenk H.-P."/>
        </authorList>
    </citation>
    <scope>NUCLEOTIDE SEQUENCE [LARGE SCALE GENOMIC DNA]</scope>
    <source>
        <strain evidence="2 3">DSM 45510</strain>
    </source>
</reference>
<evidence type="ECO:0000313" key="2">
    <source>
        <dbReference type="EMBL" id="MBP2180832.1"/>
    </source>
</evidence>
<evidence type="ECO:0008006" key="4">
    <source>
        <dbReference type="Google" id="ProtNLM"/>
    </source>
</evidence>
<protein>
    <recommendedName>
        <fullName evidence="4">PQQ-like domain-containing protein</fullName>
    </recommendedName>
</protein>
<dbReference type="EMBL" id="JAGGMS010000001">
    <property type="protein sequence ID" value="MBP2180832.1"/>
    <property type="molecule type" value="Genomic_DNA"/>
</dbReference>
<gene>
    <name evidence="2" type="ORF">JOM49_002358</name>
</gene>
<proteinExistence type="predicted"/>
<dbReference type="RefSeq" id="WP_308158713.1">
    <property type="nucleotide sequence ID" value="NZ_JAGGMS010000001.1"/>
</dbReference>
<comment type="caution">
    <text evidence="2">The sequence shown here is derived from an EMBL/GenBank/DDBJ whole genome shotgun (WGS) entry which is preliminary data.</text>
</comment>
<dbReference type="Gene3D" id="2.130.10.10">
    <property type="entry name" value="YVTN repeat-like/Quinoprotein amine dehydrogenase"/>
    <property type="match status" value="1"/>
</dbReference>
<organism evidence="2 3">
    <name type="scientific">Amycolatopsis magusensis</name>
    <dbReference type="NCBI Taxonomy" id="882444"/>
    <lineage>
        <taxon>Bacteria</taxon>
        <taxon>Bacillati</taxon>
        <taxon>Actinomycetota</taxon>
        <taxon>Actinomycetes</taxon>
        <taxon>Pseudonocardiales</taxon>
        <taxon>Pseudonocardiaceae</taxon>
        <taxon>Amycolatopsis</taxon>
    </lineage>
</organism>
<sequence length="440" mass="46119">MPESHPEPVGTEDVLAASTETRPGSHPEAATPAKKPVKARKSPWNRGRDKAIAAGLVVAVLVGAAVVWLTSDSRATVSETAAAAPTLPDAPTEVPGTLTELWQAPSAATPVPVAEGTAVVTGQGGEVAGRDPMTGEVRWRYARDLPLCTISGVWSKAVALFHKDRNCSEVTQLDPGTGKRTALRNGDAELGTQLVDDGSHVTTTGKKLLNTWRDDLVRSVEYGEVPALVNPGKQPRTGCVFSSVAAGSGKVGVVEQCPEDPADRLTLMKSTPKESDQPEVSYSSVTAGRSVRLLAISGDSTAIALPEQNLLVIYDQDGNQRTAYPLELPAADVAAPQGPVQPVTRGTRAFYWFTGSKTMALARDNLSPQWTLNGTLGPAAGFAGQLVVPIPGGLAVIDETTGRTLRTIGVDRHGYTGPVRLASIGPVLLEQRGDTLAALR</sequence>
<name>A0ABS4PN53_9PSEU</name>
<feature type="region of interest" description="Disordered" evidence="1">
    <location>
        <begin position="1"/>
        <end position="44"/>
    </location>
</feature>
<keyword evidence="3" id="KW-1185">Reference proteome</keyword>
<evidence type="ECO:0000313" key="3">
    <source>
        <dbReference type="Proteomes" id="UP000741013"/>
    </source>
</evidence>
<evidence type="ECO:0000256" key="1">
    <source>
        <dbReference type="SAM" id="MobiDB-lite"/>
    </source>
</evidence>
<dbReference type="InterPro" id="IPR011047">
    <property type="entry name" value="Quinoprotein_ADH-like_sf"/>
</dbReference>
<accession>A0ABS4PN53</accession>
<dbReference type="InterPro" id="IPR015943">
    <property type="entry name" value="WD40/YVTN_repeat-like_dom_sf"/>
</dbReference>